<dbReference type="InterPro" id="IPR002878">
    <property type="entry name" value="ChsH2_C"/>
</dbReference>
<dbReference type="InterPro" id="IPR029069">
    <property type="entry name" value="HotDog_dom_sf"/>
</dbReference>
<dbReference type="PANTHER" id="PTHR34075">
    <property type="entry name" value="BLR3430 PROTEIN"/>
    <property type="match status" value="1"/>
</dbReference>
<evidence type="ECO:0008006" key="6">
    <source>
        <dbReference type="Google" id="ProtNLM"/>
    </source>
</evidence>
<evidence type="ECO:0000313" key="5">
    <source>
        <dbReference type="EMBL" id="SVA65175.1"/>
    </source>
</evidence>
<dbReference type="InterPro" id="IPR039569">
    <property type="entry name" value="FAS1-like_DH_region"/>
</dbReference>
<reference evidence="5" key="1">
    <citation type="submission" date="2018-05" db="EMBL/GenBank/DDBJ databases">
        <authorList>
            <person name="Lanie J.A."/>
            <person name="Ng W.-L."/>
            <person name="Kazmierczak K.M."/>
            <person name="Andrzejewski T.M."/>
            <person name="Davidsen T.M."/>
            <person name="Wayne K.J."/>
            <person name="Tettelin H."/>
            <person name="Glass J.I."/>
            <person name="Rusch D."/>
            <person name="Podicherti R."/>
            <person name="Tsui H.-C.T."/>
            <person name="Winkler M.E."/>
        </authorList>
    </citation>
    <scope>NUCLEOTIDE SEQUENCE</scope>
</reference>
<feature type="domain" description="FAS1-like dehydratase" evidence="4">
    <location>
        <begin position="25"/>
        <end position="163"/>
    </location>
</feature>
<evidence type="ECO:0000259" key="3">
    <source>
        <dbReference type="Pfam" id="PF01796"/>
    </source>
</evidence>
<dbReference type="SUPFAM" id="SSF50249">
    <property type="entry name" value="Nucleic acid-binding proteins"/>
    <property type="match status" value="1"/>
</dbReference>
<dbReference type="InterPro" id="IPR012340">
    <property type="entry name" value="NA-bd_OB-fold"/>
</dbReference>
<dbReference type="Gene3D" id="3.10.129.10">
    <property type="entry name" value="Hotdog Thioesterase"/>
    <property type="match status" value="2"/>
</dbReference>
<sequence length="470" mass="50244">MSDVDAALDTALQPLVGGQGPVQVATEPVGASAVSAWCAVMSEANPLFVDEAVAASGPHGGIVAPPATLNMWTMPVRIGGDSVGRDTDQPQQAAYQLLDDAGFTGVVATNSDQAYEAHLRPGDIVSARTTLVGVSPQKQTALGIGHFVTTEVAYANQHGDPVGTLTFRIFKFRPGTGRQRGDEPVDDSPRPERPRPRWNQDQAWHWEGLRQHELRIQRFTGSGRLVHPPVVADPTTHDMAYDWVVASGRGSLYSWTAPEHPKVPAFDYPLVVGLVELEEGVRVVSNIVGVRPDQLEIGMPLEVCWLDSHDDVTLHQFRPVRPDRRTDTLVRGDVSVGDRLPPCPIDVTTELVMSGALATFDHQDVHHDSDAARAKGLPDIIMNILTSSGLAARWLGDWAGDRVVFRNLRIGLGASNHPGDTMTMTGSVTDVGEGGAVTVAFVGTNSLGNHIRGSAELVLPEGPQGAEGSA</sequence>
<feature type="region of interest" description="Disordered" evidence="1">
    <location>
        <begin position="173"/>
        <end position="199"/>
    </location>
</feature>
<organism evidence="5">
    <name type="scientific">marine metagenome</name>
    <dbReference type="NCBI Taxonomy" id="408172"/>
    <lineage>
        <taxon>unclassified sequences</taxon>
        <taxon>metagenomes</taxon>
        <taxon>ecological metagenomes</taxon>
    </lineage>
</organism>
<dbReference type="Pfam" id="PF13452">
    <property type="entry name" value="FAS1_DH_region"/>
    <property type="match status" value="1"/>
</dbReference>
<dbReference type="CDD" id="cd03441">
    <property type="entry name" value="R_hydratase_like"/>
    <property type="match status" value="1"/>
</dbReference>
<dbReference type="Pfam" id="PF01575">
    <property type="entry name" value="MaoC_dehydratas"/>
    <property type="match status" value="1"/>
</dbReference>
<feature type="domain" description="MaoC-like" evidence="2">
    <location>
        <begin position="344"/>
        <end position="434"/>
    </location>
</feature>
<feature type="domain" description="ChsH2 C-terminal OB-fold" evidence="3">
    <location>
        <begin position="243"/>
        <end position="305"/>
    </location>
</feature>
<dbReference type="AlphaFoldDB" id="A0A381XK86"/>
<dbReference type="InterPro" id="IPR002539">
    <property type="entry name" value="MaoC-like_dom"/>
</dbReference>
<feature type="compositionally biased region" description="Basic and acidic residues" evidence="1">
    <location>
        <begin position="179"/>
        <end position="195"/>
    </location>
</feature>
<dbReference type="SUPFAM" id="SSF54637">
    <property type="entry name" value="Thioesterase/thiol ester dehydrase-isomerase"/>
    <property type="match status" value="2"/>
</dbReference>
<accession>A0A381XK86</accession>
<evidence type="ECO:0000256" key="1">
    <source>
        <dbReference type="SAM" id="MobiDB-lite"/>
    </source>
</evidence>
<dbReference type="PANTHER" id="PTHR34075:SF5">
    <property type="entry name" value="BLR3430 PROTEIN"/>
    <property type="match status" value="1"/>
</dbReference>
<evidence type="ECO:0000259" key="2">
    <source>
        <dbReference type="Pfam" id="PF01575"/>
    </source>
</evidence>
<proteinExistence type="predicted"/>
<name>A0A381XK86_9ZZZZ</name>
<dbReference type="Pfam" id="PF01796">
    <property type="entry name" value="OB_ChsH2_C"/>
    <property type="match status" value="1"/>
</dbReference>
<dbReference type="InterPro" id="IPR052513">
    <property type="entry name" value="Thioester_dehydratase-like"/>
</dbReference>
<dbReference type="EMBL" id="UINC01015487">
    <property type="protein sequence ID" value="SVA65175.1"/>
    <property type="molecule type" value="Genomic_DNA"/>
</dbReference>
<evidence type="ECO:0000259" key="4">
    <source>
        <dbReference type="Pfam" id="PF13452"/>
    </source>
</evidence>
<gene>
    <name evidence="5" type="ORF">METZ01_LOCUS118029</name>
</gene>
<protein>
    <recommendedName>
        <fullName evidence="6">N-terminal of MaoC-like dehydratase domain-containing protein</fullName>
    </recommendedName>
</protein>